<dbReference type="Proteomes" id="UP000184164">
    <property type="component" value="Unassembled WGS sequence"/>
</dbReference>
<dbReference type="InterPro" id="IPR042177">
    <property type="entry name" value="Cell/Rod_1"/>
</dbReference>
<dbReference type="STRING" id="1484053.SAMN05444274_11516"/>
<keyword evidence="5" id="KW-0812">Transmembrane</keyword>
<dbReference type="AlphaFoldDB" id="A0A1M5FVT0"/>
<evidence type="ECO:0000256" key="5">
    <source>
        <dbReference type="SAM" id="Phobius"/>
    </source>
</evidence>
<dbReference type="NCBIfam" id="NF010532">
    <property type="entry name" value="PRK13922.9-3"/>
    <property type="match status" value="1"/>
</dbReference>
<evidence type="ECO:0000256" key="2">
    <source>
        <dbReference type="ARBA" id="ARBA00013855"/>
    </source>
</evidence>
<organism evidence="7 8">
    <name type="scientific">Mariniphaga anaerophila</name>
    <dbReference type="NCBI Taxonomy" id="1484053"/>
    <lineage>
        <taxon>Bacteria</taxon>
        <taxon>Pseudomonadati</taxon>
        <taxon>Bacteroidota</taxon>
        <taxon>Bacteroidia</taxon>
        <taxon>Marinilabiliales</taxon>
        <taxon>Prolixibacteraceae</taxon>
        <taxon>Mariniphaga</taxon>
    </lineage>
</organism>
<feature type="domain" description="Rod shape-determining protein MreC beta-barrel core" evidence="6">
    <location>
        <begin position="112"/>
        <end position="260"/>
    </location>
</feature>
<evidence type="ECO:0000256" key="3">
    <source>
        <dbReference type="ARBA" id="ARBA00022960"/>
    </source>
</evidence>
<dbReference type="GO" id="GO:0008360">
    <property type="term" value="P:regulation of cell shape"/>
    <property type="evidence" value="ECO:0007669"/>
    <property type="project" value="UniProtKB-KW"/>
</dbReference>
<evidence type="ECO:0000256" key="1">
    <source>
        <dbReference type="ARBA" id="ARBA00009369"/>
    </source>
</evidence>
<evidence type="ECO:0000259" key="6">
    <source>
        <dbReference type="Pfam" id="PF04085"/>
    </source>
</evidence>
<dbReference type="PANTHER" id="PTHR34138:SF1">
    <property type="entry name" value="CELL SHAPE-DETERMINING PROTEIN MREC"/>
    <property type="match status" value="1"/>
</dbReference>
<dbReference type="OrthoDB" id="9811827at2"/>
<gene>
    <name evidence="7" type="ORF">SAMN05444274_11516</name>
</gene>
<evidence type="ECO:0000313" key="7">
    <source>
        <dbReference type="EMBL" id="SHF95645.1"/>
    </source>
</evidence>
<dbReference type="InterPro" id="IPR007221">
    <property type="entry name" value="MreC"/>
</dbReference>
<dbReference type="InterPro" id="IPR055342">
    <property type="entry name" value="MreC_beta-barrel_core"/>
</dbReference>
<dbReference type="EMBL" id="FQUM01000015">
    <property type="protein sequence ID" value="SHF95645.1"/>
    <property type="molecule type" value="Genomic_DNA"/>
</dbReference>
<dbReference type="Gene3D" id="2.40.10.350">
    <property type="entry name" value="Rod shape-determining protein MreC, domain 2"/>
    <property type="match status" value="1"/>
</dbReference>
<evidence type="ECO:0000256" key="4">
    <source>
        <dbReference type="ARBA" id="ARBA00032089"/>
    </source>
</evidence>
<dbReference type="InterPro" id="IPR042175">
    <property type="entry name" value="Cell/Rod_MreC_2"/>
</dbReference>
<proteinExistence type="inferred from homology"/>
<keyword evidence="5" id="KW-1133">Transmembrane helix</keyword>
<dbReference type="Gene3D" id="2.40.10.340">
    <property type="entry name" value="Rod shape-determining protein MreC, domain 1"/>
    <property type="match status" value="1"/>
</dbReference>
<evidence type="ECO:0000313" key="8">
    <source>
        <dbReference type="Proteomes" id="UP000184164"/>
    </source>
</evidence>
<accession>A0A1M5FVT0</accession>
<comment type="similarity">
    <text evidence="1">Belongs to the MreC family.</text>
</comment>
<protein>
    <recommendedName>
        <fullName evidence="2">Cell shape-determining protein MreC</fullName>
    </recommendedName>
    <alternativeName>
        <fullName evidence="4">Cell shape protein MreC</fullName>
    </alternativeName>
</protein>
<dbReference type="Pfam" id="PF04085">
    <property type="entry name" value="MreC"/>
    <property type="match status" value="1"/>
</dbReference>
<name>A0A1M5FVT0_9BACT</name>
<keyword evidence="8" id="KW-1185">Reference proteome</keyword>
<dbReference type="GO" id="GO:0005886">
    <property type="term" value="C:plasma membrane"/>
    <property type="evidence" value="ECO:0007669"/>
    <property type="project" value="TreeGrafter"/>
</dbReference>
<keyword evidence="3" id="KW-0133">Cell shape</keyword>
<keyword evidence="5" id="KW-0472">Membrane</keyword>
<sequence length="281" mass="31507">MRSLIRYLLKNHAFVLFVLLEGFALTMVFNYNSFQKATYLNSASRLTGTVYNMFHSVTGYFGLAKINRELAGENARLRSLLENQPGYFLSPDSTSSTQLQNDSVFRFITAEVINNSVNRPLNYLTLNKGRKQGIKPDMGIISNRGIVGVVGQVSESYAMGLSVLNQRWSVSAKVKKNGYYGSLMWNGTDYRYATLAEIPLHVDVAIGDTVVTSGYSSIFPEGILVGTISDFTRPDGENYYAIKVKLFVDFKSISHVEVVENTDRQEIDELDKTLKNDRQAN</sequence>
<feature type="transmembrane region" description="Helical" evidence="5">
    <location>
        <begin position="12"/>
        <end position="31"/>
    </location>
</feature>
<dbReference type="RefSeq" id="WP_073003431.1">
    <property type="nucleotide sequence ID" value="NZ_FQUM01000015.1"/>
</dbReference>
<dbReference type="PANTHER" id="PTHR34138">
    <property type="entry name" value="CELL SHAPE-DETERMINING PROTEIN MREC"/>
    <property type="match status" value="1"/>
</dbReference>
<reference evidence="8" key="1">
    <citation type="submission" date="2016-11" db="EMBL/GenBank/DDBJ databases">
        <authorList>
            <person name="Varghese N."/>
            <person name="Submissions S."/>
        </authorList>
    </citation>
    <scope>NUCLEOTIDE SEQUENCE [LARGE SCALE GENOMIC DNA]</scope>
    <source>
        <strain evidence="8">DSM 26910</strain>
    </source>
</reference>